<dbReference type="Gene3D" id="3.40.390.10">
    <property type="entry name" value="Collagenase (Catalytic Domain)"/>
    <property type="match status" value="1"/>
</dbReference>
<dbReference type="SUPFAM" id="SSF55486">
    <property type="entry name" value="Metalloproteases ('zincins'), catalytic domain"/>
    <property type="match status" value="1"/>
</dbReference>
<keyword evidence="3" id="KW-0378">Hydrolase</keyword>
<reference evidence="7" key="1">
    <citation type="submission" date="2012-09" db="EMBL/GenBank/DDBJ databases">
        <title>Metagenomic Characterization of a Microbial Community in Wastewater Detects High Levels of Antibiotic Resistance.</title>
        <authorList>
            <person name="Abrams M."/>
            <person name="Caldwell A."/>
            <person name="Vandaei E."/>
            <person name="Lee W."/>
            <person name="Perrott J."/>
            <person name="Khan S.Y."/>
            <person name="Ta J."/>
            <person name="Romero D."/>
            <person name="Nguyen V."/>
            <person name="Pourmand N."/>
            <person name="Ouverney C.C."/>
        </authorList>
    </citation>
    <scope>NUCLEOTIDE SEQUENCE</scope>
</reference>
<sequence length="322" mass="34622">MSAHNWLGLAVAVTLFGNAASASAYVRSRTADSCNPIYWQQSCVYIQPDSSFVPDMTGADVERIIQKSMSNWMTRTTGSYFKLHYLPASGPLTVTYKDHLSVVVFRTGTKFCRPATDSSAQVCYDSSAAAVTTVSYINKKGDPSDGVIVDADIEMNAVNNQFVEIGKTLPASDGRNQTDLENTLTHEIGHLLGLDHTCRLSADPACLTDEKGQARQLCDVIEKGRLLSPAYQALYVTTMFAVAPQKDIEKRTPKDDDIAGIAAISPLGKDPNVCELPGATTSSGCSCEVGRQKPSSLAGLLLTGLAGLVLFRRKRRASDADS</sequence>
<evidence type="ECO:0000256" key="3">
    <source>
        <dbReference type="ARBA" id="ARBA00022801"/>
    </source>
</evidence>
<accession>L7VWK6</accession>
<evidence type="ECO:0000256" key="2">
    <source>
        <dbReference type="ARBA" id="ARBA00022723"/>
    </source>
</evidence>
<evidence type="ECO:0000259" key="6">
    <source>
        <dbReference type="Pfam" id="PF00413"/>
    </source>
</evidence>
<evidence type="ECO:0000256" key="5">
    <source>
        <dbReference type="SAM" id="SignalP"/>
    </source>
</evidence>
<dbReference type="NCBIfam" id="TIGR03901">
    <property type="entry name" value="MYXO-CTERM"/>
    <property type="match status" value="1"/>
</dbReference>
<name>L7VWK6_9BACT</name>
<evidence type="ECO:0000256" key="4">
    <source>
        <dbReference type="ARBA" id="ARBA00022833"/>
    </source>
</evidence>
<dbReference type="InterPro" id="IPR024079">
    <property type="entry name" value="MetalloPept_cat_dom_sf"/>
</dbReference>
<feature type="domain" description="Peptidase M10 metallopeptidase" evidence="6">
    <location>
        <begin position="140"/>
        <end position="198"/>
    </location>
</feature>
<feature type="signal peptide" evidence="5">
    <location>
        <begin position="1"/>
        <end position="24"/>
    </location>
</feature>
<evidence type="ECO:0000313" key="7">
    <source>
        <dbReference type="EMBL" id="AGC71423.1"/>
    </source>
</evidence>
<dbReference type="InterPro" id="IPR001818">
    <property type="entry name" value="Pept_M10_metallopeptidase"/>
</dbReference>
<keyword evidence="2" id="KW-0479">Metal-binding</keyword>
<dbReference type="AlphaFoldDB" id="L7VWK6"/>
<keyword evidence="1" id="KW-0645">Protease</keyword>
<feature type="chain" id="PRO_5003985187" evidence="5">
    <location>
        <begin position="25"/>
        <end position="322"/>
    </location>
</feature>
<proteinExistence type="predicted"/>
<keyword evidence="5" id="KW-0732">Signal</keyword>
<keyword evidence="4" id="KW-0862">Zinc</keyword>
<dbReference type="InterPro" id="IPR024038">
    <property type="entry name" value="MYXO-CTERM"/>
</dbReference>
<dbReference type="GO" id="GO:0006508">
    <property type="term" value="P:proteolysis"/>
    <property type="evidence" value="ECO:0007669"/>
    <property type="project" value="UniProtKB-KW"/>
</dbReference>
<dbReference type="GO" id="GO:0031012">
    <property type="term" value="C:extracellular matrix"/>
    <property type="evidence" value="ECO:0007669"/>
    <property type="project" value="InterPro"/>
</dbReference>
<dbReference type="Pfam" id="PF00413">
    <property type="entry name" value="Peptidase_M10"/>
    <property type="match status" value="1"/>
</dbReference>
<evidence type="ECO:0000256" key="1">
    <source>
        <dbReference type="ARBA" id="ARBA00022670"/>
    </source>
</evidence>
<dbReference type="EMBL" id="JX649872">
    <property type="protein sequence ID" value="AGC71423.1"/>
    <property type="molecule type" value="Genomic_DNA"/>
</dbReference>
<organism evidence="7">
    <name type="scientific">uncultured bacterium A1Q1_fos_1070</name>
    <dbReference type="NCBI Taxonomy" id="1256541"/>
    <lineage>
        <taxon>Bacteria</taxon>
        <taxon>environmental samples</taxon>
    </lineage>
</organism>
<dbReference type="GO" id="GO:0008270">
    <property type="term" value="F:zinc ion binding"/>
    <property type="evidence" value="ECO:0007669"/>
    <property type="project" value="InterPro"/>
</dbReference>
<dbReference type="GO" id="GO:0004222">
    <property type="term" value="F:metalloendopeptidase activity"/>
    <property type="evidence" value="ECO:0007669"/>
    <property type="project" value="InterPro"/>
</dbReference>
<dbReference type="NCBIfam" id="TIGR01167">
    <property type="entry name" value="LPXTG_anchor"/>
    <property type="match status" value="1"/>
</dbReference>
<protein>
    <submittedName>
        <fullName evidence="7">Peptidase M10A and M12B matrixin and adamalysin</fullName>
    </submittedName>
</protein>